<protein>
    <submittedName>
        <fullName evidence="1">Phage-like protein</fullName>
    </submittedName>
</protein>
<dbReference type="InterPro" id="IPR027417">
    <property type="entry name" value="P-loop_NTPase"/>
</dbReference>
<dbReference type="EMBL" id="UGRS01000001">
    <property type="protein sequence ID" value="SUA36310.1"/>
    <property type="molecule type" value="Genomic_DNA"/>
</dbReference>
<dbReference type="AlphaFoldDB" id="A0A378WFX1"/>
<evidence type="ECO:0000313" key="1">
    <source>
        <dbReference type="EMBL" id="SUA36310.1"/>
    </source>
</evidence>
<dbReference type="PIRSF" id="PIRSF007056">
    <property type="entry name" value="UCP007056"/>
    <property type="match status" value="1"/>
</dbReference>
<accession>A0A378WFX1</accession>
<organism evidence="1 2">
    <name type="scientific">Neisseria zoodegmatis</name>
    <dbReference type="NCBI Taxonomy" id="326523"/>
    <lineage>
        <taxon>Bacteria</taxon>
        <taxon>Pseudomonadati</taxon>
        <taxon>Pseudomonadota</taxon>
        <taxon>Betaproteobacteria</taxon>
        <taxon>Neisseriales</taxon>
        <taxon>Neisseriaceae</taxon>
        <taxon>Neisseria</taxon>
    </lineage>
</organism>
<dbReference type="InterPro" id="IPR012036">
    <property type="entry name" value="Phage_Mu_Gp28"/>
</dbReference>
<gene>
    <name evidence="1" type="ORF">NCTC12229_00725</name>
</gene>
<dbReference type="Gene3D" id="3.30.420.240">
    <property type="match status" value="1"/>
</dbReference>
<dbReference type="Pfam" id="PF03237">
    <property type="entry name" value="Terminase_6N"/>
    <property type="match status" value="1"/>
</dbReference>
<dbReference type="Gene3D" id="3.40.50.300">
    <property type="entry name" value="P-loop containing nucleotide triphosphate hydrolases"/>
    <property type="match status" value="1"/>
</dbReference>
<proteinExistence type="predicted"/>
<name>A0A378WFX1_9NEIS</name>
<sequence>MRPSENERSEFLRSKTNRNAPLFDKGAASRMLGEDRTPAALLPYQQAWCADQSPVKLCEKSRRIGLSWGEAADTALLAASSKGMDAWYIGYNKDMALEFIRDCAGWAKHYQLAAGEIEETEEVFVEGDDRQSVLAFVIRFASGWRVTALSSRPSNLRGKQGRVIIDEAAFHDQLSELLKAAMALLMWGGQVHIISTHDGVDNPFNELINDVRAGKKPYSIHRITFDEAVEQGLYRRICLRLGKEWTPEGEAAWCKEIRDFYGDDASEELDCIPKNGGGKWLNRALIESRMDAYTPVIRYDQTDAFGLLPEHKRAAEVDDWIANTLQPLLNGLDKTRVSFVGEDFARSGDRTVIVPLLQQQNLMLNPPFVLELGNMPFKQQEQILAHLMHGLPNLRGAAFDARGNGQSLAEAMQDEFGPSIVEPVMLTENWYRLHTAPFKAALEDGTLDKLPKDEDILNDLRAFELINGVPRIPATRTKGSDGQKRHGDAGIAFVLAHYASRELNIGPVKVASRKGRRRSRFTQGY</sequence>
<reference evidence="1 2" key="1">
    <citation type="submission" date="2018-06" db="EMBL/GenBank/DDBJ databases">
        <authorList>
            <consortium name="Pathogen Informatics"/>
            <person name="Doyle S."/>
        </authorList>
    </citation>
    <scope>NUCLEOTIDE SEQUENCE [LARGE SCALE GENOMIC DNA]</scope>
    <source>
        <strain evidence="1 2">NCTC12229</strain>
    </source>
</reference>
<dbReference type="Proteomes" id="UP000254055">
    <property type="component" value="Unassembled WGS sequence"/>
</dbReference>
<evidence type="ECO:0000313" key="2">
    <source>
        <dbReference type="Proteomes" id="UP000254055"/>
    </source>
</evidence>